<dbReference type="SUPFAM" id="SSF144010">
    <property type="entry name" value="CofE-like"/>
    <property type="match status" value="1"/>
</dbReference>
<keyword evidence="2" id="KW-0479">Metal-binding</keyword>
<keyword evidence="10" id="KW-1185">Reference proteome</keyword>
<evidence type="ECO:0000256" key="7">
    <source>
        <dbReference type="ARBA" id="ARBA00023211"/>
    </source>
</evidence>
<dbReference type="Gene3D" id="3.90.1660.10">
    <property type="entry name" value="CofE-like domain"/>
    <property type="match status" value="1"/>
</dbReference>
<dbReference type="AlphaFoldDB" id="A0A3N2CVQ4"/>
<dbReference type="GO" id="GO:0046872">
    <property type="term" value="F:metal ion binding"/>
    <property type="evidence" value="ECO:0007669"/>
    <property type="project" value="UniProtKB-KW"/>
</dbReference>
<protein>
    <submittedName>
        <fullName evidence="9">Coenzyme F420-0:L-glutamate ligase/coenzyme F420-1:gamma-L-glutamate ligase</fullName>
    </submittedName>
</protein>
<evidence type="ECO:0000256" key="3">
    <source>
        <dbReference type="ARBA" id="ARBA00022741"/>
    </source>
</evidence>
<keyword evidence="7" id="KW-0464">Manganese</keyword>
<evidence type="ECO:0000259" key="8">
    <source>
        <dbReference type="Pfam" id="PF01996"/>
    </source>
</evidence>
<evidence type="ECO:0000256" key="6">
    <source>
        <dbReference type="ARBA" id="ARBA00023134"/>
    </source>
</evidence>
<evidence type="ECO:0000256" key="5">
    <source>
        <dbReference type="ARBA" id="ARBA00022958"/>
    </source>
</evidence>
<dbReference type="PANTHER" id="PTHR47917:SF1">
    <property type="entry name" value="COENZYME F420:L-GLUTAMATE LIGASE"/>
    <property type="match status" value="1"/>
</dbReference>
<dbReference type="GO" id="GO:0005525">
    <property type="term" value="F:GTP binding"/>
    <property type="evidence" value="ECO:0007669"/>
    <property type="project" value="UniProtKB-KW"/>
</dbReference>
<evidence type="ECO:0000256" key="4">
    <source>
        <dbReference type="ARBA" id="ARBA00022842"/>
    </source>
</evidence>
<dbReference type="RefSeq" id="WP_123391097.1">
    <property type="nucleotide sequence ID" value="NZ_RKHO01000001.1"/>
</dbReference>
<evidence type="ECO:0000313" key="9">
    <source>
        <dbReference type="EMBL" id="ROR91546.1"/>
    </source>
</evidence>
<dbReference type="OrthoDB" id="9788295at2"/>
<dbReference type="InterPro" id="IPR002847">
    <property type="entry name" value="F420-0_gamma-glut_ligase-dom"/>
</dbReference>
<dbReference type="NCBIfam" id="TIGR01916">
    <property type="entry name" value="F420_cofE"/>
    <property type="match status" value="1"/>
</dbReference>
<organism evidence="9 10">
    <name type="scientific">Nocardioides aurantiacus</name>
    <dbReference type="NCBI Taxonomy" id="86796"/>
    <lineage>
        <taxon>Bacteria</taxon>
        <taxon>Bacillati</taxon>
        <taxon>Actinomycetota</taxon>
        <taxon>Actinomycetes</taxon>
        <taxon>Propionibacteriales</taxon>
        <taxon>Nocardioidaceae</taxon>
        <taxon>Nocardioides</taxon>
    </lineage>
</organism>
<evidence type="ECO:0000313" key="10">
    <source>
        <dbReference type="Proteomes" id="UP000281738"/>
    </source>
</evidence>
<dbReference type="InterPro" id="IPR008225">
    <property type="entry name" value="F420-0_g-glutamyl_ligase"/>
</dbReference>
<dbReference type="EMBL" id="RKHO01000001">
    <property type="protein sequence ID" value="ROR91546.1"/>
    <property type="molecule type" value="Genomic_DNA"/>
</dbReference>
<dbReference type="Proteomes" id="UP000281738">
    <property type="component" value="Unassembled WGS sequence"/>
</dbReference>
<keyword evidence="1 9" id="KW-0436">Ligase</keyword>
<keyword evidence="3" id="KW-0547">Nucleotide-binding</keyword>
<keyword evidence="6" id="KW-0342">GTP-binding</keyword>
<name>A0A3N2CVQ4_9ACTN</name>
<reference evidence="9 10" key="1">
    <citation type="submission" date="2018-11" db="EMBL/GenBank/DDBJ databases">
        <title>Sequencing the genomes of 1000 actinobacteria strains.</title>
        <authorList>
            <person name="Klenk H.-P."/>
        </authorList>
    </citation>
    <scope>NUCLEOTIDE SEQUENCE [LARGE SCALE GENOMIC DNA]</scope>
    <source>
        <strain evidence="9 10">DSM 12652</strain>
    </source>
</reference>
<dbReference type="PANTHER" id="PTHR47917">
    <property type="match status" value="1"/>
</dbReference>
<keyword evidence="4" id="KW-0460">Magnesium</keyword>
<proteinExistence type="predicted"/>
<comment type="caution">
    <text evidence="9">The sequence shown here is derived from an EMBL/GenBank/DDBJ whole genome shotgun (WGS) entry which is preliminary data.</text>
</comment>
<keyword evidence="5" id="KW-0630">Potassium</keyword>
<dbReference type="Pfam" id="PF01996">
    <property type="entry name" value="F420_ligase"/>
    <property type="match status" value="1"/>
</dbReference>
<evidence type="ECO:0000256" key="1">
    <source>
        <dbReference type="ARBA" id="ARBA00022598"/>
    </source>
</evidence>
<gene>
    <name evidence="9" type="ORF">EDD33_2416</name>
</gene>
<evidence type="ECO:0000256" key="2">
    <source>
        <dbReference type="ARBA" id="ARBA00022723"/>
    </source>
</evidence>
<feature type="domain" description="Coenzyme F420:L-glutamate ligase-like" evidence="8">
    <location>
        <begin position="65"/>
        <end position="208"/>
    </location>
</feature>
<sequence>MSDRPPPHGAGLHAWPVDGLGEVRRGTVLVDLLDGVDLHDGDVVCVTSKVVAKAEGRQRRQDREEAVTQETVRVVARRGPTRIVENRLGLVMAAAGVDASNTEAGTVVLLPEDPDGSARRLREDLAERHGRNVAVLVTDTAGRAWRTGQTDLAVGVAGMEPLEPMDGEVDAYGNRLVVTAPAVADELAGLAELVTGKLGGRPVSVVRGLAPRVLPAGEHGPGAAVLQRPRSQDMFALGAREAVVAAVRGRDLDCFGAPASAEEVAAALTSCGLDAATDGPAVRVRLGAGTRDQVVALERARLVCLAHGWGPFSDTGPATPALGDAVFFSPGDP</sequence>
<accession>A0A3N2CVQ4</accession>
<dbReference type="Gene3D" id="3.30.1330.100">
    <property type="entry name" value="CofE-like"/>
    <property type="match status" value="1"/>
</dbReference>
<dbReference type="GO" id="GO:0052618">
    <property type="term" value="F:coenzyme F420-0:L-glutamate ligase activity"/>
    <property type="evidence" value="ECO:0007669"/>
    <property type="project" value="TreeGrafter"/>
</dbReference>